<dbReference type="InterPro" id="IPR016084">
    <property type="entry name" value="Haem_Oase-like_multi-hlx"/>
</dbReference>
<comment type="caution">
    <text evidence="1">The sequence shown here is derived from an EMBL/GenBank/DDBJ whole genome shotgun (WGS) entry which is preliminary data.</text>
</comment>
<dbReference type="RefSeq" id="WP_225237140.1">
    <property type="nucleotide sequence ID" value="NZ_JAHYBX010000001.1"/>
</dbReference>
<sequence>MNRPLAPLHGTDVLAALRAATGARHTRLDSGLPLSADHPTLADYAAHLRMLRDWLAPLERWLAGFTDGPQAEPTLPPQDRLALIAADLDEPGMDAAHAGGRAPTPVPARPRQASAAYRWGAAYVIEGSQLGGAVLYARLCGPLAPHPLRYLRGEAQGPGPRWRAFLQALRARVTTSEEIAECCAGACAAFDAILALAPPQGATSAP</sequence>
<reference evidence="1 2" key="1">
    <citation type="submission" date="2021-07" db="EMBL/GenBank/DDBJ databases">
        <title>Characterization of Violacein-producing bacteria and related species.</title>
        <authorList>
            <person name="Wilson H.S."/>
            <person name="De Leon M.E."/>
        </authorList>
    </citation>
    <scope>NUCLEOTIDE SEQUENCE [LARGE SCALE GENOMIC DNA]</scope>
    <source>
        <strain evidence="1 2">HSC-2F05</strain>
    </source>
</reference>
<proteinExistence type="predicted"/>
<dbReference type="Proteomes" id="UP001198602">
    <property type="component" value="Unassembled WGS sequence"/>
</dbReference>
<dbReference type="EMBL" id="JAHYBX010000001">
    <property type="protein sequence ID" value="MCA1854693.1"/>
    <property type="molecule type" value="Genomic_DNA"/>
</dbReference>
<dbReference type="SUPFAM" id="SSF48613">
    <property type="entry name" value="Heme oxygenase-like"/>
    <property type="match status" value="1"/>
</dbReference>
<dbReference type="InterPro" id="IPR016053">
    <property type="entry name" value="Haem_Oase-like"/>
</dbReference>
<evidence type="ECO:0000313" key="2">
    <source>
        <dbReference type="Proteomes" id="UP001198602"/>
    </source>
</evidence>
<keyword evidence="2" id="KW-1185">Reference proteome</keyword>
<dbReference type="Gene3D" id="1.20.910.10">
    <property type="entry name" value="Heme oxygenase-like"/>
    <property type="match status" value="1"/>
</dbReference>
<accession>A0ABS7Y4T4</accession>
<protein>
    <submittedName>
        <fullName evidence="1">Biliverdin-producing heme oxygenase</fullName>
    </submittedName>
</protein>
<gene>
    <name evidence="1" type="ORF">LE190_01960</name>
</gene>
<name>A0ABS7Y4T4_9BURK</name>
<organism evidence="1 2">
    <name type="scientific">Massilia hydrophila</name>
    <dbReference type="NCBI Taxonomy" id="3044279"/>
    <lineage>
        <taxon>Bacteria</taxon>
        <taxon>Pseudomonadati</taxon>
        <taxon>Pseudomonadota</taxon>
        <taxon>Betaproteobacteria</taxon>
        <taxon>Burkholderiales</taxon>
        <taxon>Oxalobacteraceae</taxon>
        <taxon>Telluria group</taxon>
        <taxon>Massilia</taxon>
    </lineage>
</organism>
<dbReference type="CDD" id="cd19166">
    <property type="entry name" value="HemeO-bac"/>
    <property type="match status" value="1"/>
</dbReference>
<evidence type="ECO:0000313" key="1">
    <source>
        <dbReference type="EMBL" id="MCA1854693.1"/>
    </source>
</evidence>
<dbReference type="Pfam" id="PF01126">
    <property type="entry name" value="Heme_oxygenase"/>
    <property type="match status" value="1"/>
</dbReference>